<dbReference type="InterPro" id="IPR020012">
    <property type="entry name" value="LysM_FimV"/>
</dbReference>
<keyword evidence="1" id="KW-0732">Signal</keyword>
<organism evidence="2 3">
    <name type="scientific">Shewanella youngdeokensis</name>
    <dbReference type="NCBI Taxonomy" id="2999068"/>
    <lineage>
        <taxon>Bacteria</taxon>
        <taxon>Pseudomonadati</taxon>
        <taxon>Pseudomonadota</taxon>
        <taxon>Gammaproteobacteria</taxon>
        <taxon>Alteromonadales</taxon>
        <taxon>Shewanellaceae</taxon>
        <taxon>Shewanella</taxon>
    </lineage>
</organism>
<protein>
    <submittedName>
        <fullName evidence="2">FimV/HubP family polar landmark protein</fullName>
    </submittedName>
</protein>
<sequence length="244" mass="26856">MKRIILALTSLMLLSAAASAEVSHVSIHKRLFELGEAAKVEVNIVSSHHQPKKVQFLLRQSSGEVRLASTPVTPFMRLVTSVDTVVDKNAVLVVREHRINRWREVALLNLFSDNTAEITTNRISLPDDNNLAYADNVAVMNSRAKAAGMTQLNLSTAEPVVASQCMIAFNGRETLWRIGVRQATIWNMNTFGTILAIFETNPNAFNHGSINGLRANAQLKCPTKATLEKYADAAAAEKQFDATR</sequence>
<dbReference type="EMBL" id="CP136522">
    <property type="protein sequence ID" value="WOT04808.1"/>
    <property type="molecule type" value="Genomic_DNA"/>
</dbReference>
<name>A0ABZ0JWW6_9GAMM</name>
<feature type="chain" id="PRO_5046842038" evidence="1">
    <location>
        <begin position="21"/>
        <end position="244"/>
    </location>
</feature>
<feature type="signal peptide" evidence="1">
    <location>
        <begin position="1"/>
        <end position="20"/>
    </location>
</feature>
<proteinExistence type="predicted"/>
<evidence type="ECO:0000313" key="3">
    <source>
        <dbReference type="Proteomes" id="UP001529491"/>
    </source>
</evidence>
<dbReference type="Proteomes" id="UP001529491">
    <property type="component" value="Chromosome"/>
</dbReference>
<reference evidence="2 3" key="1">
    <citation type="submission" date="2023-10" db="EMBL/GenBank/DDBJ databases">
        <title>Complete genome sequence of Shewanella sp. DAU334.</title>
        <authorList>
            <person name="Lee Y.-S."/>
            <person name="Jeong H.-R."/>
            <person name="Hwang E.-J."/>
            <person name="Choi Y.-L."/>
            <person name="Kim G.-D."/>
        </authorList>
    </citation>
    <scope>NUCLEOTIDE SEQUENCE [LARGE SCALE GENOMIC DNA]</scope>
    <source>
        <strain evidence="2 3">DAU334</strain>
    </source>
</reference>
<evidence type="ECO:0000256" key="1">
    <source>
        <dbReference type="SAM" id="SignalP"/>
    </source>
</evidence>
<gene>
    <name evidence="2" type="ORF">RGE70_16055</name>
</gene>
<keyword evidence="3" id="KW-1185">Reference proteome</keyword>
<evidence type="ECO:0000313" key="2">
    <source>
        <dbReference type="EMBL" id="WOT04808.1"/>
    </source>
</evidence>
<dbReference type="NCBIfam" id="TIGR03505">
    <property type="entry name" value="FimV_core"/>
    <property type="match status" value="1"/>
</dbReference>
<dbReference type="RefSeq" id="WP_310472444.1">
    <property type="nucleotide sequence ID" value="NZ_CP136522.1"/>
</dbReference>
<accession>A0ABZ0JWW6</accession>